<keyword evidence="1" id="KW-1133">Transmembrane helix</keyword>
<feature type="transmembrane region" description="Helical" evidence="1">
    <location>
        <begin position="49"/>
        <end position="72"/>
    </location>
</feature>
<evidence type="ECO:0000313" key="3">
    <source>
        <dbReference type="Proteomes" id="UP000238322"/>
    </source>
</evidence>
<feature type="transmembrane region" description="Helical" evidence="1">
    <location>
        <begin position="156"/>
        <end position="175"/>
    </location>
</feature>
<sequence>MPIMDEVKQSDGRIRISLIDLFVWMSCTGLFCAVSQNSFQLIWQNNFTAILLLIPVLLAYPVGLTALFLFGMRRLRRKPTIFQPGHWLLCLQGVAGILYIVSTLKSLVIDSGYFVAFPPENTSWQFYIPLIEQFVVMIAIVVTGCLLPVRMIWRSYLVAICFLYGVTILQLVLLLSDSNFMLVDFDWFTTAYLAGILFTFFLLIGLAVYDKLTTDERRDLLHWLGVVVTAQFYIPSFIFLGMNHFGFV</sequence>
<keyword evidence="1" id="KW-0812">Transmembrane</keyword>
<dbReference type="AlphaFoldDB" id="A0A2S8FJE2"/>
<feature type="transmembrane region" description="Helical" evidence="1">
    <location>
        <begin position="221"/>
        <end position="242"/>
    </location>
</feature>
<dbReference type="EMBL" id="PUHY01000012">
    <property type="protein sequence ID" value="PQO32288.1"/>
    <property type="molecule type" value="Genomic_DNA"/>
</dbReference>
<keyword evidence="1" id="KW-0472">Membrane</keyword>
<accession>A0A2S8FJE2</accession>
<comment type="caution">
    <text evidence="2">The sequence shown here is derived from an EMBL/GenBank/DDBJ whole genome shotgun (WGS) entry which is preliminary data.</text>
</comment>
<evidence type="ECO:0000313" key="2">
    <source>
        <dbReference type="EMBL" id="PQO32288.1"/>
    </source>
</evidence>
<gene>
    <name evidence="2" type="ORF">C5Y83_18850</name>
</gene>
<feature type="transmembrane region" description="Helical" evidence="1">
    <location>
        <begin position="187"/>
        <end position="209"/>
    </location>
</feature>
<name>A0A2S8FJE2_9BACT</name>
<feature type="transmembrane region" description="Helical" evidence="1">
    <location>
        <begin position="84"/>
        <end position="104"/>
    </location>
</feature>
<dbReference type="Proteomes" id="UP000238322">
    <property type="component" value="Unassembled WGS sequence"/>
</dbReference>
<proteinExistence type="predicted"/>
<organism evidence="2 3">
    <name type="scientific">Blastopirellula marina</name>
    <dbReference type="NCBI Taxonomy" id="124"/>
    <lineage>
        <taxon>Bacteria</taxon>
        <taxon>Pseudomonadati</taxon>
        <taxon>Planctomycetota</taxon>
        <taxon>Planctomycetia</taxon>
        <taxon>Pirellulales</taxon>
        <taxon>Pirellulaceae</taxon>
        <taxon>Blastopirellula</taxon>
    </lineage>
</organism>
<evidence type="ECO:0000256" key="1">
    <source>
        <dbReference type="SAM" id="Phobius"/>
    </source>
</evidence>
<feature type="transmembrane region" description="Helical" evidence="1">
    <location>
        <begin position="21"/>
        <end position="43"/>
    </location>
</feature>
<feature type="transmembrane region" description="Helical" evidence="1">
    <location>
        <begin position="124"/>
        <end position="149"/>
    </location>
</feature>
<reference evidence="2 3" key="1">
    <citation type="submission" date="2018-02" db="EMBL/GenBank/DDBJ databases">
        <title>Comparative genomes isolates from brazilian mangrove.</title>
        <authorList>
            <person name="Araujo J.E."/>
            <person name="Taketani R.G."/>
            <person name="Silva M.C.P."/>
            <person name="Loureco M.V."/>
            <person name="Andreote F.D."/>
        </authorList>
    </citation>
    <scope>NUCLEOTIDE SEQUENCE [LARGE SCALE GENOMIC DNA]</scope>
    <source>
        <strain evidence="2 3">Hex-1 MGV</strain>
    </source>
</reference>
<protein>
    <submittedName>
        <fullName evidence="2">Uncharacterized protein</fullName>
    </submittedName>
</protein>